<evidence type="ECO:0000313" key="2">
    <source>
        <dbReference type="Proteomes" id="UP001057402"/>
    </source>
</evidence>
<comment type="caution">
    <text evidence="1">The sequence shown here is derived from an EMBL/GenBank/DDBJ whole genome shotgun (WGS) entry which is preliminary data.</text>
</comment>
<sequence>MSIACYIHRLRQCTKLQSALTARCLHAELIKLGIDRHRPLPNILLDGYVKCRLLDHARHLFDEMAERDCVAWASILTAYNQSIRPFSAVLVFPSMFSRDGLLPDHFVYATLVKSCAELGVARIGRQAHANFSVSPYWCDDVVKSSLVDMYAKCGLPDDARAVFDGIVVKSPVSWTSMIYAYARSGRKDNAVEVFRGAPVRSLYSWTALISGLVQSGKDIDAMELYVEMNREGVEIVDPLVLSSVVGACANMALWEAGRQVHGNVYVLGYNSCLFLGNALVDMYAKCSDIEAAMEVFDNLLHRDVVSWTTIIVGAAQHGRAEEALDLFDRMLLDGVRPNNVTFVGLIYACSHVGYVEKGRDLFNFMVKEYGIQPSLQHYTCLLDLLSRSGLLDEAEKLLNEMPFQPDEPTWAALLSACKLHGNAEMAVRVADQLLSLKPTDPSTYILLSNVYARAAMWNNVGEVRKLMTAMAARKKPGYSCIDVGRVSHVFYAGDPADHPMRDEFFGLLKELEAEMRRWGYVPDTSEVLHDMEQQEKERLLFWHSERLALAYGLLRGVPGTVLRIVKNLRVCCDCHVVFTLLSAIVSREIVVRDATRFHHFKDGKCSCNNFW</sequence>
<proteinExistence type="predicted"/>
<dbReference type="EMBL" id="CM042884">
    <property type="protein sequence ID" value="KAI4370836.1"/>
    <property type="molecule type" value="Genomic_DNA"/>
</dbReference>
<accession>A0ACB9QZ45</accession>
<keyword evidence="2" id="KW-1185">Reference proteome</keyword>
<gene>
    <name evidence="1" type="ORF">MLD38_019141</name>
</gene>
<organism evidence="1 2">
    <name type="scientific">Melastoma candidum</name>
    <dbReference type="NCBI Taxonomy" id="119954"/>
    <lineage>
        <taxon>Eukaryota</taxon>
        <taxon>Viridiplantae</taxon>
        <taxon>Streptophyta</taxon>
        <taxon>Embryophyta</taxon>
        <taxon>Tracheophyta</taxon>
        <taxon>Spermatophyta</taxon>
        <taxon>Magnoliopsida</taxon>
        <taxon>eudicotyledons</taxon>
        <taxon>Gunneridae</taxon>
        <taxon>Pentapetalae</taxon>
        <taxon>rosids</taxon>
        <taxon>malvids</taxon>
        <taxon>Myrtales</taxon>
        <taxon>Melastomataceae</taxon>
        <taxon>Melastomatoideae</taxon>
        <taxon>Melastomateae</taxon>
        <taxon>Melastoma</taxon>
    </lineage>
</organism>
<dbReference type="Proteomes" id="UP001057402">
    <property type="component" value="Chromosome 5"/>
</dbReference>
<evidence type="ECO:0000313" key="1">
    <source>
        <dbReference type="EMBL" id="KAI4370836.1"/>
    </source>
</evidence>
<reference evidence="2" key="1">
    <citation type="journal article" date="2023" name="Front. Plant Sci.">
        <title>Chromosomal-level genome assembly of Melastoma candidum provides insights into trichome evolution.</title>
        <authorList>
            <person name="Zhong Y."/>
            <person name="Wu W."/>
            <person name="Sun C."/>
            <person name="Zou P."/>
            <person name="Liu Y."/>
            <person name="Dai S."/>
            <person name="Zhou R."/>
        </authorList>
    </citation>
    <scope>NUCLEOTIDE SEQUENCE [LARGE SCALE GENOMIC DNA]</scope>
</reference>
<name>A0ACB9QZ45_9MYRT</name>
<protein>
    <submittedName>
        <fullName evidence="1">Uncharacterized protein</fullName>
    </submittedName>
</protein>